<dbReference type="AlphaFoldDB" id="A0A0S2K2A1"/>
<organism evidence="1 2">
    <name type="scientific">Pseudoalteromonas phenolica</name>
    <dbReference type="NCBI Taxonomy" id="161398"/>
    <lineage>
        <taxon>Bacteria</taxon>
        <taxon>Pseudomonadati</taxon>
        <taxon>Pseudomonadota</taxon>
        <taxon>Gammaproteobacteria</taxon>
        <taxon>Alteromonadales</taxon>
        <taxon>Pseudoalteromonadaceae</taxon>
        <taxon>Pseudoalteromonas</taxon>
    </lineage>
</organism>
<evidence type="ECO:0000313" key="2">
    <source>
        <dbReference type="Proteomes" id="UP000061457"/>
    </source>
</evidence>
<accession>A0A0S2K2A1</accession>
<name>A0A0S2K2A1_9GAMM</name>
<reference evidence="1 2" key="1">
    <citation type="submission" date="2015-11" db="EMBL/GenBank/DDBJ databases">
        <authorList>
            <person name="Zhang Y."/>
            <person name="Guo Z."/>
        </authorList>
    </citation>
    <scope>NUCLEOTIDE SEQUENCE [LARGE SCALE GENOMIC DNA]</scope>
    <source>
        <strain evidence="1 2">KCTC 12086</strain>
    </source>
</reference>
<evidence type="ECO:0000313" key="1">
    <source>
        <dbReference type="EMBL" id="ALO42422.1"/>
    </source>
</evidence>
<dbReference type="PATRIC" id="fig|161398.10.peg.1950"/>
<sequence>MYKFSSLITNNKTRIIFLVPVRHLTETDFSNMISDCRIAYLDTTLCI</sequence>
<dbReference type="EMBL" id="CP013187">
    <property type="protein sequence ID" value="ALO42422.1"/>
    <property type="molecule type" value="Genomic_DNA"/>
</dbReference>
<proteinExistence type="predicted"/>
<protein>
    <submittedName>
        <fullName evidence="1">Uncharacterized protein</fullName>
    </submittedName>
</protein>
<gene>
    <name evidence="1" type="ORF">PP2015_1922</name>
</gene>
<dbReference type="KEGG" id="pphe:PP2015_1922"/>
<keyword evidence="2" id="KW-1185">Reference proteome</keyword>
<dbReference type="Proteomes" id="UP000061457">
    <property type="component" value="Chromosome I"/>
</dbReference>